<feature type="region of interest" description="Disordered" evidence="1">
    <location>
        <begin position="1"/>
        <end position="29"/>
    </location>
</feature>
<gene>
    <name evidence="2" type="ORF">CCACVL1_04266</name>
</gene>
<accession>A0A1R3JTU8</accession>
<proteinExistence type="predicted"/>
<feature type="non-terminal residue" evidence="2">
    <location>
        <position position="29"/>
    </location>
</feature>
<name>A0A1R3JTU8_COCAP</name>
<evidence type="ECO:0000313" key="3">
    <source>
        <dbReference type="Proteomes" id="UP000188268"/>
    </source>
</evidence>
<comment type="caution">
    <text evidence="2">The sequence shown here is derived from an EMBL/GenBank/DDBJ whole genome shotgun (WGS) entry which is preliminary data.</text>
</comment>
<sequence>MAVGDKFGGVTREREKESGELEITDFGLR</sequence>
<evidence type="ECO:0000313" key="2">
    <source>
        <dbReference type="EMBL" id="OMO98275.1"/>
    </source>
</evidence>
<organism evidence="2 3">
    <name type="scientific">Corchorus capsularis</name>
    <name type="common">Jute</name>
    <dbReference type="NCBI Taxonomy" id="210143"/>
    <lineage>
        <taxon>Eukaryota</taxon>
        <taxon>Viridiplantae</taxon>
        <taxon>Streptophyta</taxon>
        <taxon>Embryophyta</taxon>
        <taxon>Tracheophyta</taxon>
        <taxon>Spermatophyta</taxon>
        <taxon>Magnoliopsida</taxon>
        <taxon>eudicotyledons</taxon>
        <taxon>Gunneridae</taxon>
        <taxon>Pentapetalae</taxon>
        <taxon>rosids</taxon>
        <taxon>malvids</taxon>
        <taxon>Malvales</taxon>
        <taxon>Malvaceae</taxon>
        <taxon>Grewioideae</taxon>
        <taxon>Apeibeae</taxon>
        <taxon>Corchorus</taxon>
    </lineage>
</organism>
<protein>
    <submittedName>
        <fullName evidence="2">Uncharacterized protein</fullName>
    </submittedName>
</protein>
<keyword evidence="3" id="KW-1185">Reference proteome</keyword>
<dbReference type="Gramene" id="OMO98275">
    <property type="protein sequence ID" value="OMO98275"/>
    <property type="gene ID" value="CCACVL1_04266"/>
</dbReference>
<dbReference type="Proteomes" id="UP000188268">
    <property type="component" value="Unassembled WGS sequence"/>
</dbReference>
<evidence type="ECO:0000256" key="1">
    <source>
        <dbReference type="SAM" id="MobiDB-lite"/>
    </source>
</evidence>
<dbReference type="EMBL" id="AWWV01007118">
    <property type="protein sequence ID" value="OMO98275.1"/>
    <property type="molecule type" value="Genomic_DNA"/>
</dbReference>
<dbReference type="AlphaFoldDB" id="A0A1R3JTU8"/>
<reference evidence="2 3" key="1">
    <citation type="submission" date="2013-09" db="EMBL/GenBank/DDBJ databases">
        <title>Corchorus capsularis genome sequencing.</title>
        <authorList>
            <person name="Alam M."/>
            <person name="Haque M.S."/>
            <person name="Islam M.S."/>
            <person name="Emdad E.M."/>
            <person name="Islam M.M."/>
            <person name="Ahmed B."/>
            <person name="Halim A."/>
            <person name="Hossen Q.M.M."/>
            <person name="Hossain M.Z."/>
            <person name="Ahmed R."/>
            <person name="Khan M.M."/>
            <person name="Islam R."/>
            <person name="Rashid M.M."/>
            <person name="Khan S.A."/>
            <person name="Rahman M.S."/>
            <person name="Alam M."/>
        </authorList>
    </citation>
    <scope>NUCLEOTIDE SEQUENCE [LARGE SCALE GENOMIC DNA]</scope>
    <source>
        <strain evidence="3">cv. CVL-1</strain>
        <tissue evidence="2">Whole seedling</tissue>
    </source>
</reference>